<sequence>MEMTLEMLWREFTTLRGQYDALIDILMEQITFPLNAQEIINENITRAAALYGLDFIPPARVLPPEQGLKSHLRLVTENPHQDDE</sequence>
<organism evidence="1 2">
    <name type="scientific">Candidatus Desulfosporosinus infrequens</name>
    <dbReference type="NCBI Taxonomy" id="2043169"/>
    <lineage>
        <taxon>Bacteria</taxon>
        <taxon>Bacillati</taxon>
        <taxon>Bacillota</taxon>
        <taxon>Clostridia</taxon>
        <taxon>Eubacteriales</taxon>
        <taxon>Desulfitobacteriaceae</taxon>
        <taxon>Desulfosporosinus</taxon>
    </lineage>
</organism>
<proteinExistence type="predicted"/>
<gene>
    <name evidence="1" type="ORF">SBF1_7980002</name>
</gene>
<evidence type="ECO:0000313" key="2">
    <source>
        <dbReference type="Proteomes" id="UP000238916"/>
    </source>
</evidence>
<dbReference type="Proteomes" id="UP000238916">
    <property type="component" value="Unassembled WGS sequence"/>
</dbReference>
<dbReference type="EMBL" id="OMOF01000776">
    <property type="protein sequence ID" value="SPF54756.1"/>
    <property type="molecule type" value="Genomic_DNA"/>
</dbReference>
<dbReference type="AlphaFoldDB" id="A0A2U3LSE2"/>
<reference evidence="2" key="1">
    <citation type="submission" date="2018-02" db="EMBL/GenBank/DDBJ databases">
        <authorList>
            <person name="Hausmann B."/>
        </authorList>
    </citation>
    <scope>NUCLEOTIDE SEQUENCE [LARGE SCALE GENOMIC DNA]</scope>
    <source>
        <strain evidence="2">Peat soil MAG SbF1</strain>
    </source>
</reference>
<protein>
    <submittedName>
        <fullName evidence="1">Uncharacterized protein</fullName>
    </submittedName>
</protein>
<evidence type="ECO:0000313" key="1">
    <source>
        <dbReference type="EMBL" id="SPF54756.1"/>
    </source>
</evidence>
<accession>A0A2U3LSE2</accession>
<name>A0A2U3LSE2_9FIRM</name>